<accession>A0A0X3NXU9</accession>
<sequence>GWSCGFRWTRGSTRSCRTFWTGCKSKTHCSIFSYLFASAFWTFKRHATESTVLRMQNIQTKKPGDPLHFLNFSTPIKVSNNFKHNLRRNRTHPTAIIDVEGPR</sequence>
<feature type="non-terminal residue" evidence="1">
    <location>
        <position position="1"/>
    </location>
</feature>
<gene>
    <name evidence="1" type="ORF">TR125265</name>
</gene>
<evidence type="ECO:0000313" key="1">
    <source>
        <dbReference type="EMBL" id="JAP43970.1"/>
    </source>
</evidence>
<protein>
    <submittedName>
        <fullName evidence="1">Uncharacterized protein</fullName>
    </submittedName>
</protein>
<reference evidence="1" key="1">
    <citation type="submission" date="2016-01" db="EMBL/GenBank/DDBJ databases">
        <title>Reference transcriptome for the parasite Schistocephalus solidus: insights into the molecular evolution of parasitism.</title>
        <authorList>
            <person name="Hebert F.O."/>
            <person name="Grambauer S."/>
            <person name="Barber I."/>
            <person name="Landry C.R."/>
            <person name="Aubin-Horth N."/>
        </authorList>
    </citation>
    <scope>NUCLEOTIDE SEQUENCE</scope>
</reference>
<dbReference type="AlphaFoldDB" id="A0A0X3NXU9"/>
<proteinExistence type="predicted"/>
<dbReference type="EMBL" id="GEEE01019255">
    <property type="protein sequence ID" value="JAP43970.1"/>
    <property type="molecule type" value="Transcribed_RNA"/>
</dbReference>
<organism evidence="1">
    <name type="scientific">Schistocephalus solidus</name>
    <name type="common">Tapeworm</name>
    <dbReference type="NCBI Taxonomy" id="70667"/>
    <lineage>
        <taxon>Eukaryota</taxon>
        <taxon>Metazoa</taxon>
        <taxon>Spiralia</taxon>
        <taxon>Lophotrochozoa</taxon>
        <taxon>Platyhelminthes</taxon>
        <taxon>Cestoda</taxon>
        <taxon>Eucestoda</taxon>
        <taxon>Diphyllobothriidea</taxon>
        <taxon>Diphyllobothriidae</taxon>
        <taxon>Schistocephalus</taxon>
    </lineage>
</organism>
<name>A0A0X3NXU9_SCHSO</name>